<evidence type="ECO:0000313" key="2">
    <source>
        <dbReference type="Proteomes" id="UP000799118"/>
    </source>
</evidence>
<proteinExistence type="predicted"/>
<protein>
    <submittedName>
        <fullName evidence="1">Uncharacterized protein</fullName>
    </submittedName>
</protein>
<keyword evidence="2" id="KW-1185">Reference proteome</keyword>
<dbReference type="AlphaFoldDB" id="A0A6A4GWJ1"/>
<organism evidence="1 2">
    <name type="scientific">Gymnopus androsaceus JB14</name>
    <dbReference type="NCBI Taxonomy" id="1447944"/>
    <lineage>
        <taxon>Eukaryota</taxon>
        <taxon>Fungi</taxon>
        <taxon>Dikarya</taxon>
        <taxon>Basidiomycota</taxon>
        <taxon>Agaricomycotina</taxon>
        <taxon>Agaricomycetes</taxon>
        <taxon>Agaricomycetidae</taxon>
        <taxon>Agaricales</taxon>
        <taxon>Marasmiineae</taxon>
        <taxon>Omphalotaceae</taxon>
        <taxon>Gymnopus</taxon>
    </lineage>
</organism>
<reference evidence="1" key="1">
    <citation type="journal article" date="2019" name="Environ. Microbiol.">
        <title>Fungal ecological strategies reflected in gene transcription - a case study of two litter decomposers.</title>
        <authorList>
            <person name="Barbi F."/>
            <person name="Kohler A."/>
            <person name="Barry K."/>
            <person name="Baskaran P."/>
            <person name="Daum C."/>
            <person name="Fauchery L."/>
            <person name="Ihrmark K."/>
            <person name="Kuo A."/>
            <person name="LaButti K."/>
            <person name="Lipzen A."/>
            <person name="Morin E."/>
            <person name="Grigoriev I.V."/>
            <person name="Henrissat B."/>
            <person name="Lindahl B."/>
            <person name="Martin F."/>
        </authorList>
    </citation>
    <scope>NUCLEOTIDE SEQUENCE</scope>
    <source>
        <strain evidence="1">JB14</strain>
    </source>
</reference>
<dbReference type="Proteomes" id="UP000799118">
    <property type="component" value="Unassembled WGS sequence"/>
</dbReference>
<accession>A0A6A4GWJ1</accession>
<name>A0A6A4GWJ1_9AGAR</name>
<evidence type="ECO:0000313" key="1">
    <source>
        <dbReference type="EMBL" id="KAE9389803.1"/>
    </source>
</evidence>
<dbReference type="EMBL" id="ML769682">
    <property type="protein sequence ID" value="KAE9389803.1"/>
    <property type="molecule type" value="Genomic_DNA"/>
</dbReference>
<dbReference type="OrthoDB" id="3141919at2759"/>
<sequence>MCYFSPSDDAQEYQYLLEGELVEFQRLARADNSQWLIDVAHVKNLDISSVLLTRGILFGRWCMSIVFPFLFDSPKLAFATTSQKKNAAGVAGTMGANGFSPKRMGDGIYHLTIFDPLFGISLISTLDAKFALYKIGLKQTDGSYEAHDFTSDALTMLALE</sequence>
<gene>
    <name evidence="1" type="ORF">BT96DRAFT_946601</name>
</gene>